<sequence length="125" mass="13447">MVWFSSHSRYIFLPTSPLAPGPDAPAGGVREFGALMGSIPVYPARPTRPSALYTPTDGSIGWSVRGLLRPQTTINASSGLDLTYLSALSRCDHKRLFLSHMSLLPAAPLTSQETKYITKSGTNTP</sequence>
<dbReference type="Proteomes" id="UP000266841">
    <property type="component" value="Unassembled WGS sequence"/>
</dbReference>
<protein>
    <submittedName>
        <fullName evidence="1">Uncharacterized protein</fullName>
    </submittedName>
</protein>
<organism evidence="1 2">
    <name type="scientific">Thalassiosira oceanica</name>
    <name type="common">Marine diatom</name>
    <dbReference type="NCBI Taxonomy" id="159749"/>
    <lineage>
        <taxon>Eukaryota</taxon>
        <taxon>Sar</taxon>
        <taxon>Stramenopiles</taxon>
        <taxon>Ochrophyta</taxon>
        <taxon>Bacillariophyta</taxon>
        <taxon>Coscinodiscophyceae</taxon>
        <taxon>Thalassiosirophycidae</taxon>
        <taxon>Thalassiosirales</taxon>
        <taxon>Thalassiosiraceae</taxon>
        <taxon>Thalassiosira</taxon>
    </lineage>
</organism>
<dbReference type="EMBL" id="AGNL01027656">
    <property type="protein sequence ID" value="EJK57617.1"/>
    <property type="molecule type" value="Genomic_DNA"/>
</dbReference>
<comment type="caution">
    <text evidence="1">The sequence shown here is derived from an EMBL/GenBank/DDBJ whole genome shotgun (WGS) entry which is preliminary data.</text>
</comment>
<dbReference type="AlphaFoldDB" id="K0SGB3"/>
<proteinExistence type="predicted"/>
<evidence type="ECO:0000313" key="1">
    <source>
        <dbReference type="EMBL" id="EJK57617.1"/>
    </source>
</evidence>
<name>K0SGB3_THAOC</name>
<keyword evidence="2" id="KW-1185">Reference proteome</keyword>
<evidence type="ECO:0000313" key="2">
    <source>
        <dbReference type="Proteomes" id="UP000266841"/>
    </source>
</evidence>
<reference evidence="1 2" key="1">
    <citation type="journal article" date="2012" name="Genome Biol.">
        <title>Genome and low-iron response of an oceanic diatom adapted to chronic iron limitation.</title>
        <authorList>
            <person name="Lommer M."/>
            <person name="Specht M."/>
            <person name="Roy A.S."/>
            <person name="Kraemer L."/>
            <person name="Andreson R."/>
            <person name="Gutowska M.A."/>
            <person name="Wolf J."/>
            <person name="Bergner S.V."/>
            <person name="Schilhabel M.B."/>
            <person name="Klostermeier U.C."/>
            <person name="Beiko R.G."/>
            <person name="Rosenstiel P."/>
            <person name="Hippler M."/>
            <person name="Laroche J."/>
        </authorList>
    </citation>
    <scope>NUCLEOTIDE SEQUENCE [LARGE SCALE GENOMIC DNA]</scope>
    <source>
        <strain evidence="1 2">CCMP1005</strain>
    </source>
</reference>
<accession>K0SGB3</accession>
<gene>
    <name evidence="1" type="ORF">THAOC_22317</name>
</gene>